<dbReference type="InterPro" id="IPR012864">
    <property type="entry name" value="PCO/ADO"/>
</dbReference>
<evidence type="ECO:0000256" key="3">
    <source>
        <dbReference type="ARBA" id="ARBA00023004"/>
    </source>
</evidence>
<dbReference type="InterPro" id="IPR011051">
    <property type="entry name" value="RmlC_Cupin_sf"/>
</dbReference>
<dbReference type="InterPro" id="IPR014710">
    <property type="entry name" value="RmlC-like_jellyroll"/>
</dbReference>
<sequence>MSSHINNILKQAITTFTCRPDLFCSNLHLLISLLDRTTAEDVNLHPQFTTDSLWNQPGKAPVSCIDIYEDNNITMGIFIIKPGGKLPLHNHPEMHGLIKVIAGKVTITSYSINTEKTVEIDSRSLKSDFLPALSYTHKKILTAELTSSEIVDTSSNTCLLDPNNKNLHEILTVDGPAAFLDILAPPYGTLVPDNGPRLCSYYSILSQVCPNIYRLQENKSPSWYWTDAFPYTGPELQVQ</sequence>
<keyword evidence="3" id="KW-0408">Iron</keyword>
<dbReference type="EMBL" id="JAPWTJ010000021">
    <property type="protein sequence ID" value="KAJ8985039.1"/>
    <property type="molecule type" value="Genomic_DNA"/>
</dbReference>
<dbReference type="PANTHER" id="PTHR22966:SF61">
    <property type="entry name" value="2-AMINOETHANETHIOL DIOXYGENASE"/>
    <property type="match status" value="1"/>
</dbReference>
<evidence type="ECO:0008006" key="6">
    <source>
        <dbReference type="Google" id="ProtNLM"/>
    </source>
</evidence>
<evidence type="ECO:0000313" key="5">
    <source>
        <dbReference type="Proteomes" id="UP001162164"/>
    </source>
</evidence>
<dbReference type="Gene3D" id="2.60.120.10">
    <property type="entry name" value="Jelly Rolls"/>
    <property type="match status" value="1"/>
</dbReference>
<accession>A0ABQ9K3Y8</accession>
<dbReference type="PANTHER" id="PTHR22966">
    <property type="entry name" value="2-AMINOETHANETHIOL DIOXYGENASE"/>
    <property type="match status" value="1"/>
</dbReference>
<dbReference type="Pfam" id="PF07847">
    <property type="entry name" value="PCO_ADO"/>
    <property type="match status" value="1"/>
</dbReference>
<dbReference type="SUPFAM" id="SSF51182">
    <property type="entry name" value="RmlC-like cupins"/>
    <property type="match status" value="1"/>
</dbReference>
<keyword evidence="2" id="KW-0560">Oxidoreductase</keyword>
<evidence type="ECO:0000313" key="4">
    <source>
        <dbReference type="EMBL" id="KAJ8985039.1"/>
    </source>
</evidence>
<reference evidence="4" key="1">
    <citation type="journal article" date="2023" name="Insect Mol. Biol.">
        <title>Genome sequencing provides insights into the evolution of gene families encoding plant cell wall-degrading enzymes in longhorned beetles.</title>
        <authorList>
            <person name="Shin N.R."/>
            <person name="Okamura Y."/>
            <person name="Kirsch R."/>
            <person name="Pauchet Y."/>
        </authorList>
    </citation>
    <scope>NUCLEOTIDE SEQUENCE</scope>
    <source>
        <strain evidence="4">MMC_N1</strain>
    </source>
</reference>
<keyword evidence="1" id="KW-0479">Metal-binding</keyword>
<keyword evidence="5" id="KW-1185">Reference proteome</keyword>
<dbReference type="Proteomes" id="UP001162164">
    <property type="component" value="Unassembled WGS sequence"/>
</dbReference>
<dbReference type="CDD" id="cd20289">
    <property type="entry name" value="cupin_ADO"/>
    <property type="match status" value="1"/>
</dbReference>
<protein>
    <recommendedName>
        <fullName evidence="6">2-aminoethanethiol dioxygenase</fullName>
    </recommendedName>
</protein>
<gene>
    <name evidence="4" type="ORF">NQ317_016950</name>
</gene>
<proteinExistence type="predicted"/>
<evidence type="ECO:0000256" key="1">
    <source>
        <dbReference type="ARBA" id="ARBA00022723"/>
    </source>
</evidence>
<organism evidence="4 5">
    <name type="scientific">Molorchus minor</name>
    <dbReference type="NCBI Taxonomy" id="1323400"/>
    <lineage>
        <taxon>Eukaryota</taxon>
        <taxon>Metazoa</taxon>
        <taxon>Ecdysozoa</taxon>
        <taxon>Arthropoda</taxon>
        <taxon>Hexapoda</taxon>
        <taxon>Insecta</taxon>
        <taxon>Pterygota</taxon>
        <taxon>Neoptera</taxon>
        <taxon>Endopterygota</taxon>
        <taxon>Coleoptera</taxon>
        <taxon>Polyphaga</taxon>
        <taxon>Cucujiformia</taxon>
        <taxon>Chrysomeloidea</taxon>
        <taxon>Cerambycidae</taxon>
        <taxon>Lamiinae</taxon>
        <taxon>Monochamini</taxon>
        <taxon>Molorchus</taxon>
    </lineage>
</organism>
<comment type="caution">
    <text evidence="4">The sequence shown here is derived from an EMBL/GenBank/DDBJ whole genome shotgun (WGS) entry which is preliminary data.</text>
</comment>
<evidence type="ECO:0000256" key="2">
    <source>
        <dbReference type="ARBA" id="ARBA00023002"/>
    </source>
</evidence>
<name>A0ABQ9K3Y8_9CUCU</name>